<gene>
    <name evidence="2" type="ORF">DI564_03685</name>
</gene>
<dbReference type="InterPro" id="IPR006311">
    <property type="entry name" value="TAT_signal"/>
</dbReference>
<dbReference type="Proteomes" id="UP000249046">
    <property type="component" value="Unassembled WGS sequence"/>
</dbReference>
<protein>
    <submittedName>
        <fullName evidence="2">Uncharacterized protein</fullName>
    </submittedName>
</protein>
<comment type="caution">
    <text evidence="2">The sequence shown here is derived from an EMBL/GenBank/DDBJ whole genome shotgun (WGS) entry which is preliminary data.</text>
</comment>
<dbReference type="AlphaFoldDB" id="A0A2W5MES5"/>
<dbReference type="EMBL" id="QFPO01000003">
    <property type="protein sequence ID" value="PZQ18417.1"/>
    <property type="molecule type" value="Genomic_DNA"/>
</dbReference>
<reference evidence="2 3" key="1">
    <citation type="submission" date="2017-08" db="EMBL/GenBank/DDBJ databases">
        <title>Infants hospitalized years apart are colonized by the same room-sourced microbial strains.</title>
        <authorList>
            <person name="Brooks B."/>
            <person name="Olm M.R."/>
            <person name="Firek B.A."/>
            <person name="Baker R."/>
            <person name="Thomas B.C."/>
            <person name="Morowitz M.J."/>
            <person name="Banfield J.F."/>
        </authorList>
    </citation>
    <scope>NUCLEOTIDE SEQUENCE [LARGE SCALE GENOMIC DNA]</scope>
    <source>
        <strain evidence="2">S2_005_003_R2_42</strain>
    </source>
</reference>
<evidence type="ECO:0000313" key="3">
    <source>
        <dbReference type="Proteomes" id="UP000249046"/>
    </source>
</evidence>
<evidence type="ECO:0000256" key="1">
    <source>
        <dbReference type="SAM" id="SignalP"/>
    </source>
</evidence>
<dbReference type="PROSITE" id="PS51318">
    <property type="entry name" value="TAT"/>
    <property type="match status" value="1"/>
</dbReference>
<keyword evidence="1" id="KW-0732">Signal</keyword>
<proteinExistence type="predicted"/>
<accession>A0A2W5MES5</accession>
<feature type="chain" id="PRO_5016065508" evidence="1">
    <location>
        <begin position="27"/>
        <end position="198"/>
    </location>
</feature>
<evidence type="ECO:0000313" key="2">
    <source>
        <dbReference type="EMBL" id="PZQ18417.1"/>
    </source>
</evidence>
<name>A0A2W5MES5_9GAMM</name>
<organism evidence="2 3">
    <name type="scientific">Rhodanobacter denitrificans</name>
    <dbReference type="NCBI Taxonomy" id="666685"/>
    <lineage>
        <taxon>Bacteria</taxon>
        <taxon>Pseudomonadati</taxon>
        <taxon>Pseudomonadota</taxon>
        <taxon>Gammaproteobacteria</taxon>
        <taxon>Lysobacterales</taxon>
        <taxon>Rhodanobacteraceae</taxon>
        <taxon>Rhodanobacter</taxon>
    </lineage>
</organism>
<sequence length="198" mass="20785">MQRRHFLRSAAAIGAAACLPPSLGRAAPASRFGLLYAASAVPGTPFVPFAAADCAACGAESLRVFVDGLHPAAGSPVLADFTLTALFDTLDGGRVPFLAWQAAGDNRHRTRFVAPRAGMRGFELSYRAAGASADTREALAMTRVDARVLMPGHYLIVSPRRDGSAVDARGLVHSGHPLQPLAEAGDFDYLALRMEAIA</sequence>
<feature type="signal peptide" evidence="1">
    <location>
        <begin position="1"/>
        <end position="26"/>
    </location>
</feature>